<feature type="transmembrane region" description="Helical" evidence="1">
    <location>
        <begin position="79"/>
        <end position="97"/>
    </location>
</feature>
<evidence type="ECO:0000313" key="3">
    <source>
        <dbReference type="Proteomes" id="UP001614264"/>
    </source>
</evidence>
<dbReference type="Proteomes" id="UP001614264">
    <property type="component" value="Unassembled WGS sequence"/>
</dbReference>
<dbReference type="InterPro" id="IPR010994">
    <property type="entry name" value="RuvA_2-like"/>
</dbReference>
<gene>
    <name evidence="2" type="ORF">AB4829_06825</name>
</gene>
<evidence type="ECO:0000256" key="1">
    <source>
        <dbReference type="SAM" id="Phobius"/>
    </source>
</evidence>
<keyword evidence="3" id="KW-1185">Reference proteome</keyword>
<organism evidence="2 3">
    <name type="scientific">Streptomyces salinarius</name>
    <dbReference type="NCBI Taxonomy" id="2762598"/>
    <lineage>
        <taxon>Bacteria</taxon>
        <taxon>Bacillati</taxon>
        <taxon>Actinomycetota</taxon>
        <taxon>Actinomycetes</taxon>
        <taxon>Kitasatosporales</taxon>
        <taxon>Streptomycetaceae</taxon>
        <taxon>Streptomyces</taxon>
    </lineage>
</organism>
<name>A0ABW8B5P7_9ACTN</name>
<feature type="transmembrane region" description="Helical" evidence="1">
    <location>
        <begin position="51"/>
        <end position="67"/>
    </location>
</feature>
<keyword evidence="1" id="KW-1133">Transmembrane helix</keyword>
<feature type="transmembrane region" description="Helical" evidence="1">
    <location>
        <begin position="20"/>
        <end position="39"/>
    </location>
</feature>
<evidence type="ECO:0000313" key="2">
    <source>
        <dbReference type="EMBL" id="MFI7870305.1"/>
    </source>
</evidence>
<proteinExistence type="predicted"/>
<keyword evidence="1" id="KW-0812">Transmembrane</keyword>
<dbReference type="EMBL" id="JBITPR010000022">
    <property type="protein sequence ID" value="MFI7870305.1"/>
    <property type="molecule type" value="Genomic_DNA"/>
</dbReference>
<sequence>MADFGPFSRREHLARTLLTSLWALIPVLTLGVGTLPLMIHATVRTKSGAQALATVPYGVATALFLVFDPDVSATNETVFGVAMFFNILVGTGHAFGIRSRVWKSPDAELIRPLQHRQRALLAAHRDEQAARHTARGIAATDPHQALELRIGRADLPDRAFPDGGLVDVNNVPADVLARHLTLSDERAAQVVRTRAVVGGFASADDLSVTMDLPPRHLDAVADRLVFLPPQEATNPGRERPCDGPS</sequence>
<reference evidence="2 3" key="1">
    <citation type="submission" date="2024-07" db="EMBL/GenBank/DDBJ databases">
        <title>Whole genome sequencing of Prodigiosin pigment-producing Streptomyces salinarius isolated from rhizosphere soil of Arachis hypogaea.</title>
        <authorList>
            <person name="Vidhya A."/>
            <person name="Ramya S."/>
        </authorList>
    </citation>
    <scope>NUCLEOTIDE SEQUENCE [LARGE SCALE GENOMIC DNA]</scope>
    <source>
        <strain evidence="2 3">VRMG2420</strain>
    </source>
</reference>
<protein>
    <recommendedName>
        <fullName evidence="4">Helix-hairpin-helix domain-containing protein</fullName>
    </recommendedName>
</protein>
<evidence type="ECO:0008006" key="4">
    <source>
        <dbReference type="Google" id="ProtNLM"/>
    </source>
</evidence>
<dbReference type="RefSeq" id="WP_102932373.1">
    <property type="nucleotide sequence ID" value="NZ_JBITPR010000022.1"/>
</dbReference>
<dbReference type="SUPFAM" id="SSF47781">
    <property type="entry name" value="RuvA domain 2-like"/>
    <property type="match status" value="1"/>
</dbReference>
<comment type="caution">
    <text evidence="2">The sequence shown here is derived from an EMBL/GenBank/DDBJ whole genome shotgun (WGS) entry which is preliminary data.</text>
</comment>
<keyword evidence="1" id="KW-0472">Membrane</keyword>
<accession>A0ABW8B5P7</accession>